<feature type="signal peptide" evidence="1">
    <location>
        <begin position="1"/>
        <end position="24"/>
    </location>
</feature>
<reference evidence="2" key="2">
    <citation type="submission" date="2020-10" db="EMBL/GenBank/DDBJ databases">
        <title>Mucilaginibacter sp. nov., isolated from soil.</title>
        <authorList>
            <person name="Jeon C.O."/>
        </authorList>
    </citation>
    <scope>NUCLEOTIDE SEQUENCE</scope>
    <source>
        <strain evidence="2">R11</strain>
    </source>
</reference>
<dbReference type="RefSeq" id="WP_166586313.1">
    <property type="nucleotide sequence ID" value="NZ_WWEO01000043.1"/>
</dbReference>
<keyword evidence="1" id="KW-0732">Signal</keyword>
<proteinExistence type="predicted"/>
<dbReference type="PROSITE" id="PS51257">
    <property type="entry name" value="PROKAR_LIPOPROTEIN"/>
    <property type="match status" value="1"/>
</dbReference>
<comment type="caution">
    <text evidence="2">The sequence shown here is derived from an EMBL/GenBank/DDBJ whole genome shotgun (WGS) entry which is preliminary data.</text>
</comment>
<accession>A0A966DT66</accession>
<evidence type="ECO:0000313" key="2">
    <source>
        <dbReference type="EMBL" id="NCD70330.1"/>
    </source>
</evidence>
<dbReference type="EMBL" id="WWEO01000043">
    <property type="protein sequence ID" value="NCD70330.1"/>
    <property type="molecule type" value="Genomic_DNA"/>
</dbReference>
<evidence type="ECO:0000256" key="1">
    <source>
        <dbReference type="SAM" id="SignalP"/>
    </source>
</evidence>
<name>A0A966DT66_9SPHI</name>
<keyword evidence="3" id="KW-1185">Reference proteome</keyword>
<organism evidence="2 3">
    <name type="scientific">Mucilaginibacter agri</name>
    <dbReference type="NCBI Taxonomy" id="2695265"/>
    <lineage>
        <taxon>Bacteria</taxon>
        <taxon>Pseudomonadati</taxon>
        <taxon>Bacteroidota</taxon>
        <taxon>Sphingobacteriia</taxon>
        <taxon>Sphingobacteriales</taxon>
        <taxon>Sphingobacteriaceae</taxon>
        <taxon>Mucilaginibacter</taxon>
    </lineage>
</organism>
<reference evidence="2" key="1">
    <citation type="submission" date="2020-01" db="EMBL/GenBank/DDBJ databases">
        <authorList>
            <person name="Seo Y.L."/>
        </authorList>
    </citation>
    <scope>NUCLEOTIDE SEQUENCE</scope>
    <source>
        <strain evidence="2">R11</strain>
    </source>
</reference>
<feature type="chain" id="PRO_5036891527" description="Lipoprotein" evidence="1">
    <location>
        <begin position="25"/>
        <end position="221"/>
    </location>
</feature>
<protein>
    <recommendedName>
        <fullName evidence="4">Lipoprotein</fullName>
    </recommendedName>
</protein>
<gene>
    <name evidence="2" type="ORF">GSY63_13260</name>
</gene>
<sequence>MNLKSTFKTLTILCLLATLITACKKDTSAPDDETTSTSNSYQPLTLNSNWKYAVDFPTKDTTVMTITSGTKTFNGKVYQSIQSKGKSGTSTGYYFNKDHFFNMRNSAAGTGDVIDFTYLNDTAKVNYTWTAKITDDGTLDGIPARMTGKIVEKGISKTISGKTYSKVIHTTVNLQYALSGSSYDTYATYDFYVAQGIGIIEIDSSTYGITSTVKLIGYDIK</sequence>
<dbReference type="AlphaFoldDB" id="A0A966DT66"/>
<evidence type="ECO:0008006" key="4">
    <source>
        <dbReference type="Google" id="ProtNLM"/>
    </source>
</evidence>
<dbReference type="Proteomes" id="UP000638732">
    <property type="component" value="Unassembled WGS sequence"/>
</dbReference>
<evidence type="ECO:0000313" key="3">
    <source>
        <dbReference type="Proteomes" id="UP000638732"/>
    </source>
</evidence>